<dbReference type="NCBIfam" id="TIGR04256">
    <property type="entry name" value="GxxExxY"/>
    <property type="match status" value="1"/>
</dbReference>
<sequence>MGGEILHKELSYKIVGILFEVYNELGYGHPERYYERAIEEALKLKGLNFERQKYFSLTFKGRLVGKYYLDFLIEDKIILELKKGNHFSKRNIEQIKGYLQATGLKLAILANFTPTGVKTFRLLNPDNHL</sequence>
<dbReference type="EMBL" id="MHKO01000059">
    <property type="protein sequence ID" value="OGY90866.1"/>
    <property type="molecule type" value="Genomic_DNA"/>
</dbReference>
<proteinExistence type="predicted"/>
<dbReference type="InterPro" id="IPR026350">
    <property type="entry name" value="GxxExxY"/>
</dbReference>
<evidence type="ECO:0008006" key="3">
    <source>
        <dbReference type="Google" id="ProtNLM"/>
    </source>
</evidence>
<evidence type="ECO:0000313" key="2">
    <source>
        <dbReference type="Proteomes" id="UP000178109"/>
    </source>
</evidence>
<gene>
    <name evidence="1" type="ORF">A3H70_04015</name>
</gene>
<comment type="caution">
    <text evidence="1">The sequence shown here is derived from an EMBL/GenBank/DDBJ whole genome shotgun (WGS) entry which is preliminary data.</text>
</comment>
<dbReference type="Proteomes" id="UP000178109">
    <property type="component" value="Unassembled WGS sequence"/>
</dbReference>
<evidence type="ECO:0000313" key="1">
    <source>
        <dbReference type="EMBL" id="OGY90866.1"/>
    </source>
</evidence>
<name>A0A1G2BPX5_9BACT</name>
<reference evidence="1 2" key="1">
    <citation type="journal article" date="2016" name="Nat. Commun.">
        <title>Thousands of microbial genomes shed light on interconnected biogeochemical processes in an aquifer system.</title>
        <authorList>
            <person name="Anantharaman K."/>
            <person name="Brown C.T."/>
            <person name="Hug L.A."/>
            <person name="Sharon I."/>
            <person name="Castelle C.J."/>
            <person name="Probst A.J."/>
            <person name="Thomas B.C."/>
            <person name="Singh A."/>
            <person name="Wilkins M.J."/>
            <person name="Karaoz U."/>
            <person name="Brodie E.L."/>
            <person name="Williams K.H."/>
            <person name="Hubbard S.S."/>
            <person name="Banfield J.F."/>
        </authorList>
    </citation>
    <scope>NUCLEOTIDE SEQUENCE [LARGE SCALE GENOMIC DNA]</scope>
</reference>
<protein>
    <recommendedName>
        <fullName evidence="3">GxxExxY protein</fullName>
    </recommendedName>
</protein>
<dbReference type="Pfam" id="PF13366">
    <property type="entry name" value="PDDEXK_3"/>
    <property type="match status" value="1"/>
</dbReference>
<accession>A0A1G2BPX5</accession>
<dbReference type="STRING" id="1798553.A3H70_04015"/>
<organism evidence="1 2">
    <name type="scientific">Candidatus Komeilibacteria bacterium RIFCSPLOWO2_02_FULL_48_11</name>
    <dbReference type="NCBI Taxonomy" id="1798553"/>
    <lineage>
        <taxon>Bacteria</taxon>
        <taxon>Candidatus Komeiliibacteriota</taxon>
    </lineage>
</organism>
<dbReference type="AlphaFoldDB" id="A0A1G2BPX5"/>